<reference evidence="1" key="1">
    <citation type="submission" date="2021-05" db="EMBL/GenBank/DDBJ databases">
        <authorList>
            <person name="Pan Q."/>
            <person name="Jouanno E."/>
            <person name="Zahm M."/>
            <person name="Klopp C."/>
            <person name="Cabau C."/>
            <person name="Louis A."/>
            <person name="Berthelot C."/>
            <person name="Parey E."/>
            <person name="Roest Crollius H."/>
            <person name="Montfort J."/>
            <person name="Robinson-Rechavi M."/>
            <person name="Bouchez O."/>
            <person name="Lampietro C."/>
            <person name="Lopez Roques C."/>
            <person name="Donnadieu C."/>
            <person name="Postlethwait J."/>
            <person name="Bobe J."/>
            <person name="Dillon D."/>
            <person name="Chandos A."/>
            <person name="von Hippel F."/>
            <person name="Guiguen Y."/>
        </authorList>
    </citation>
    <scope>NUCLEOTIDE SEQUENCE</scope>
    <source>
        <strain evidence="1">YG-Jan2019</strain>
    </source>
</reference>
<proteinExistence type="predicted"/>
<protein>
    <submittedName>
        <fullName evidence="1">Uncharacterized protein</fullName>
    </submittedName>
</protein>
<accession>A0ACC2FJ79</accession>
<keyword evidence="2" id="KW-1185">Reference proteome</keyword>
<organism evidence="1 2">
    <name type="scientific">Dallia pectoralis</name>
    <name type="common">Alaska blackfish</name>
    <dbReference type="NCBI Taxonomy" id="75939"/>
    <lineage>
        <taxon>Eukaryota</taxon>
        <taxon>Metazoa</taxon>
        <taxon>Chordata</taxon>
        <taxon>Craniata</taxon>
        <taxon>Vertebrata</taxon>
        <taxon>Euteleostomi</taxon>
        <taxon>Actinopterygii</taxon>
        <taxon>Neopterygii</taxon>
        <taxon>Teleostei</taxon>
        <taxon>Protacanthopterygii</taxon>
        <taxon>Esociformes</taxon>
        <taxon>Umbridae</taxon>
        <taxon>Dallia</taxon>
    </lineage>
</organism>
<sequence length="89" mass="9702">MKQQNELARPGRQAAPQTLGLCDPGDLEKERNKTLNMSCRSPCDKTVQFQPCRLPTAPVHLEESSTAICCRSPSGRGENQPVPSLLDPA</sequence>
<evidence type="ECO:0000313" key="1">
    <source>
        <dbReference type="EMBL" id="KAJ7991434.1"/>
    </source>
</evidence>
<gene>
    <name evidence="1" type="ORF">DPEC_G00283810</name>
</gene>
<dbReference type="Proteomes" id="UP001157502">
    <property type="component" value="Chromosome 26"/>
</dbReference>
<comment type="caution">
    <text evidence="1">The sequence shown here is derived from an EMBL/GenBank/DDBJ whole genome shotgun (WGS) entry which is preliminary data.</text>
</comment>
<evidence type="ECO:0000313" key="2">
    <source>
        <dbReference type="Proteomes" id="UP001157502"/>
    </source>
</evidence>
<name>A0ACC2FJ79_DALPE</name>
<dbReference type="EMBL" id="CM055753">
    <property type="protein sequence ID" value="KAJ7991434.1"/>
    <property type="molecule type" value="Genomic_DNA"/>
</dbReference>